<dbReference type="Pfam" id="PF14501">
    <property type="entry name" value="HATPase_c_5"/>
    <property type="match status" value="1"/>
</dbReference>
<evidence type="ECO:0000259" key="2">
    <source>
        <dbReference type="Pfam" id="PF14501"/>
    </source>
</evidence>
<evidence type="ECO:0000313" key="4">
    <source>
        <dbReference type="Proteomes" id="UP000824209"/>
    </source>
</evidence>
<reference evidence="3" key="1">
    <citation type="journal article" date="2021" name="PeerJ">
        <title>Extensive microbial diversity within the chicken gut microbiome revealed by metagenomics and culture.</title>
        <authorList>
            <person name="Gilroy R."/>
            <person name="Ravi A."/>
            <person name="Getino M."/>
            <person name="Pursley I."/>
            <person name="Horton D.L."/>
            <person name="Alikhan N.F."/>
            <person name="Baker D."/>
            <person name="Gharbi K."/>
            <person name="Hall N."/>
            <person name="Watson M."/>
            <person name="Adriaenssens E.M."/>
            <person name="Foster-Nyarko E."/>
            <person name="Jarju S."/>
            <person name="Secka A."/>
            <person name="Antonio M."/>
            <person name="Oren A."/>
            <person name="Chaudhuri R.R."/>
            <person name="La Ragione R."/>
            <person name="Hildebrand F."/>
            <person name="Pallen M.J."/>
        </authorList>
    </citation>
    <scope>NUCLEOTIDE SEQUENCE</scope>
    <source>
        <strain evidence="3">ChiBcec8-14828</strain>
    </source>
</reference>
<keyword evidence="1" id="KW-0472">Membrane</keyword>
<dbReference type="PANTHER" id="PTHR40448:SF1">
    <property type="entry name" value="TWO-COMPONENT SENSOR HISTIDINE KINASE"/>
    <property type="match status" value="1"/>
</dbReference>
<dbReference type="PANTHER" id="PTHR40448">
    <property type="entry name" value="TWO-COMPONENT SENSOR HISTIDINE KINASE"/>
    <property type="match status" value="1"/>
</dbReference>
<dbReference type="Gene3D" id="3.30.565.10">
    <property type="entry name" value="Histidine kinase-like ATPase, C-terminal domain"/>
    <property type="match status" value="1"/>
</dbReference>
<feature type="transmembrane region" description="Helical" evidence="1">
    <location>
        <begin position="181"/>
        <end position="202"/>
    </location>
</feature>
<evidence type="ECO:0000313" key="3">
    <source>
        <dbReference type="EMBL" id="HJB39175.1"/>
    </source>
</evidence>
<protein>
    <submittedName>
        <fullName evidence="3">GHKL domain-containing protein</fullName>
    </submittedName>
</protein>
<evidence type="ECO:0000256" key="1">
    <source>
        <dbReference type="SAM" id="Phobius"/>
    </source>
</evidence>
<feature type="transmembrane region" description="Helical" evidence="1">
    <location>
        <begin position="222"/>
        <end position="242"/>
    </location>
</feature>
<dbReference type="InterPro" id="IPR032834">
    <property type="entry name" value="NatK-like_C"/>
</dbReference>
<dbReference type="GO" id="GO:0042802">
    <property type="term" value="F:identical protein binding"/>
    <property type="evidence" value="ECO:0007669"/>
    <property type="project" value="TreeGrafter"/>
</dbReference>
<dbReference type="SUPFAM" id="SSF55874">
    <property type="entry name" value="ATPase domain of HSP90 chaperone/DNA topoisomerase II/histidine kinase"/>
    <property type="match status" value="1"/>
</dbReference>
<reference evidence="3" key="2">
    <citation type="submission" date="2021-04" db="EMBL/GenBank/DDBJ databases">
        <authorList>
            <person name="Gilroy R."/>
        </authorList>
    </citation>
    <scope>NUCLEOTIDE SEQUENCE</scope>
    <source>
        <strain evidence="3">ChiBcec8-14828</strain>
    </source>
</reference>
<dbReference type="Proteomes" id="UP000824209">
    <property type="component" value="Unassembled WGS sequence"/>
</dbReference>
<gene>
    <name evidence="3" type="ORF">H9943_02115</name>
</gene>
<keyword evidence="1" id="KW-1133">Transmembrane helix</keyword>
<feature type="transmembrane region" description="Helical" evidence="1">
    <location>
        <begin position="134"/>
        <end position="155"/>
    </location>
</feature>
<keyword evidence="1" id="KW-0812">Transmembrane</keyword>
<proteinExistence type="predicted"/>
<dbReference type="EMBL" id="DWYA01000023">
    <property type="protein sequence ID" value="HJB39175.1"/>
    <property type="molecule type" value="Genomic_DNA"/>
</dbReference>
<dbReference type="CDD" id="cd16935">
    <property type="entry name" value="HATPase_AgrC-ComD-like"/>
    <property type="match status" value="1"/>
</dbReference>
<organism evidence="3 4">
    <name type="scientific">Candidatus Ruthenibacterium avium</name>
    <dbReference type="NCBI Taxonomy" id="2838751"/>
    <lineage>
        <taxon>Bacteria</taxon>
        <taxon>Bacillati</taxon>
        <taxon>Bacillota</taxon>
        <taxon>Clostridia</taxon>
        <taxon>Eubacteriales</taxon>
        <taxon>Oscillospiraceae</taxon>
        <taxon>Ruthenibacterium</taxon>
    </lineage>
</organism>
<name>A0A9D2M1J8_9FIRM</name>
<feature type="transmembrane region" description="Helical" evidence="1">
    <location>
        <begin position="65"/>
        <end position="85"/>
    </location>
</feature>
<feature type="transmembrane region" description="Helical" evidence="1">
    <location>
        <begin position="92"/>
        <end position="114"/>
    </location>
</feature>
<accession>A0A9D2M1J8</accession>
<dbReference type="AlphaFoldDB" id="A0A9D2M1J8"/>
<dbReference type="InterPro" id="IPR036890">
    <property type="entry name" value="HATPase_C_sf"/>
</dbReference>
<comment type="caution">
    <text evidence="3">The sequence shown here is derived from an EMBL/GenBank/DDBJ whole genome shotgun (WGS) entry which is preliminary data.</text>
</comment>
<feature type="transmembrane region" description="Helical" evidence="1">
    <location>
        <begin position="37"/>
        <end position="59"/>
    </location>
</feature>
<sequence length="476" mass="53872">MTDFIRQIFMLALSVFEGFCMNRLFQAFVSPRWSGLRWSTGIIGAVWVLYHGICLWQNWAFYPSSVWNLAVYLCVLFGTALLWYRGGILLKLFLVVQFAAIHELSIWAANSLIAVHMQVLEMLGNGVQQQVLSLSAFMSFVLISNVALFLAVGALREGMTYCFIRRIVKACRFPRRFEKNILPYLLPAAASVLVAFFIRLLMLAVENSVTVTLYARYPQVSFLIPLLAVILLLANSFSFEMFQNMAAFEQQRTEKLVLENQVSSLKNSIAEMESVYDSVRSVKHDMKNHMLILRTLLDEPGSGCEAKAYLEQLYPLVEQMDTHIRTGNAVADVVVNAKFQYAKKTIPDIRFDAEDFVVPDTIAVKAYDIGIILSNGLDNAVEACQNLRRKEPDAEAEIVLRSFWKGNMYFLEIENSFDGVFVMEADGEYPRSTKPDPDEHGIGLKNIRSCAQKYAGDMDCIVKGRHFILSVMLKGT</sequence>
<feature type="domain" description="Sensor histidine kinase NatK-like C-terminal" evidence="2">
    <location>
        <begin position="365"/>
        <end position="473"/>
    </location>
</feature>